<dbReference type="HAMAP" id="MF_00004">
    <property type="entry name" value="Aden_phosphoribosyltr"/>
    <property type="match status" value="1"/>
</dbReference>
<dbReference type="GO" id="GO:0003999">
    <property type="term" value="F:adenine phosphoribosyltransferase activity"/>
    <property type="evidence" value="ECO:0007669"/>
    <property type="project" value="UniProtKB-EC"/>
</dbReference>
<dbReference type="GO" id="GO:0016208">
    <property type="term" value="F:AMP binding"/>
    <property type="evidence" value="ECO:0007669"/>
    <property type="project" value="TreeGrafter"/>
</dbReference>
<reference evidence="13" key="1">
    <citation type="submission" date="2018-05" db="EMBL/GenBank/DDBJ databases">
        <authorList>
            <person name="Lanie J.A."/>
            <person name="Ng W.-L."/>
            <person name="Kazmierczak K.M."/>
            <person name="Andrzejewski T.M."/>
            <person name="Davidsen T.M."/>
            <person name="Wayne K.J."/>
            <person name="Tettelin H."/>
            <person name="Glass J.I."/>
            <person name="Rusch D."/>
            <person name="Podicherti R."/>
            <person name="Tsui H.-C.T."/>
            <person name="Winkler M.E."/>
        </authorList>
    </citation>
    <scope>NUCLEOTIDE SEQUENCE</scope>
</reference>
<sequence>MKDKFNPESLKSLVADFKDFPQPGVVFRDISPLLANPAAFTAATQAMALNFQESSITRVAGIESRGFLFGPAVASILGVGFSPIRKAGKLPGDTMAESYGLEYGRDTLEIQANAITTKDRVLLADDVLATGGTLAAAARLVTSTGAVVAGATVLIELDFLNGREQLGALDVAAVVHY</sequence>
<dbReference type="NCBIfam" id="NF002634">
    <property type="entry name" value="PRK02304.1-3"/>
    <property type="match status" value="1"/>
</dbReference>
<dbReference type="FunFam" id="3.40.50.2020:FF:000004">
    <property type="entry name" value="Adenine phosphoribosyltransferase"/>
    <property type="match status" value="1"/>
</dbReference>
<keyword evidence="9" id="KW-0328">Glycosyltransferase</keyword>
<evidence type="ECO:0000256" key="7">
    <source>
        <dbReference type="ARBA" id="ARBA00011893"/>
    </source>
</evidence>
<evidence type="ECO:0000256" key="5">
    <source>
        <dbReference type="ARBA" id="ARBA00008391"/>
    </source>
</evidence>
<dbReference type="PANTHER" id="PTHR32315">
    <property type="entry name" value="ADENINE PHOSPHORIBOSYLTRANSFERASE"/>
    <property type="match status" value="1"/>
</dbReference>
<dbReference type="Gene3D" id="3.40.50.2020">
    <property type="match status" value="1"/>
</dbReference>
<feature type="domain" description="Phosphoribosyltransferase" evidence="12">
    <location>
        <begin position="33"/>
        <end position="155"/>
    </location>
</feature>
<dbReference type="Pfam" id="PF00156">
    <property type="entry name" value="Pribosyltran"/>
    <property type="match status" value="1"/>
</dbReference>
<dbReference type="GO" id="GO:0002055">
    <property type="term" value="F:adenine binding"/>
    <property type="evidence" value="ECO:0007669"/>
    <property type="project" value="TreeGrafter"/>
</dbReference>
<evidence type="ECO:0000256" key="9">
    <source>
        <dbReference type="ARBA" id="ARBA00022676"/>
    </source>
</evidence>
<keyword evidence="8" id="KW-0963">Cytoplasm</keyword>
<dbReference type="InterPro" id="IPR000836">
    <property type="entry name" value="PRTase_dom"/>
</dbReference>
<dbReference type="UniPathway" id="UPA00588">
    <property type="reaction ID" value="UER00646"/>
</dbReference>
<comment type="pathway">
    <text evidence="4">Purine metabolism; AMP biosynthesis via salvage pathway; AMP from adenine: step 1/1.</text>
</comment>
<dbReference type="InterPro" id="IPR005764">
    <property type="entry name" value="Ade_phspho_trans"/>
</dbReference>
<protein>
    <recommendedName>
        <fullName evidence="7">adenine phosphoribosyltransferase</fullName>
        <ecNumber evidence="7">2.4.2.7</ecNumber>
    </recommendedName>
</protein>
<comment type="subunit">
    <text evidence="6">Homodimer.</text>
</comment>
<comment type="similarity">
    <text evidence="5">Belongs to the purine/pyrimidine phosphoribosyltransferase family.</text>
</comment>
<dbReference type="NCBIfam" id="TIGR01090">
    <property type="entry name" value="apt"/>
    <property type="match status" value="1"/>
</dbReference>
<dbReference type="SUPFAM" id="SSF53271">
    <property type="entry name" value="PRTase-like"/>
    <property type="match status" value="1"/>
</dbReference>
<evidence type="ECO:0000256" key="10">
    <source>
        <dbReference type="ARBA" id="ARBA00022679"/>
    </source>
</evidence>
<dbReference type="CDD" id="cd06223">
    <property type="entry name" value="PRTases_typeI"/>
    <property type="match status" value="1"/>
</dbReference>
<evidence type="ECO:0000256" key="3">
    <source>
        <dbReference type="ARBA" id="ARBA00004496"/>
    </source>
</evidence>
<dbReference type="GO" id="GO:0044209">
    <property type="term" value="P:AMP salvage"/>
    <property type="evidence" value="ECO:0007669"/>
    <property type="project" value="UniProtKB-UniPathway"/>
</dbReference>
<evidence type="ECO:0000256" key="11">
    <source>
        <dbReference type="ARBA" id="ARBA00022726"/>
    </source>
</evidence>
<name>A0A381N482_9ZZZZ</name>
<evidence type="ECO:0000256" key="6">
    <source>
        <dbReference type="ARBA" id="ARBA00011738"/>
    </source>
</evidence>
<keyword evidence="11" id="KW-0660">Purine salvage</keyword>
<evidence type="ECO:0000259" key="12">
    <source>
        <dbReference type="Pfam" id="PF00156"/>
    </source>
</evidence>
<dbReference type="PANTHER" id="PTHR32315:SF3">
    <property type="entry name" value="ADENINE PHOSPHORIBOSYLTRANSFERASE"/>
    <property type="match status" value="1"/>
</dbReference>
<evidence type="ECO:0000256" key="8">
    <source>
        <dbReference type="ARBA" id="ARBA00022490"/>
    </source>
</evidence>
<evidence type="ECO:0000256" key="4">
    <source>
        <dbReference type="ARBA" id="ARBA00004659"/>
    </source>
</evidence>
<dbReference type="AlphaFoldDB" id="A0A381N482"/>
<dbReference type="GO" id="GO:0006166">
    <property type="term" value="P:purine ribonucleoside salvage"/>
    <property type="evidence" value="ECO:0007669"/>
    <property type="project" value="UniProtKB-KW"/>
</dbReference>
<dbReference type="InterPro" id="IPR029057">
    <property type="entry name" value="PRTase-like"/>
</dbReference>
<gene>
    <name evidence="13" type="ORF">METZ01_LOCUS2123</name>
</gene>
<dbReference type="NCBIfam" id="NF002636">
    <property type="entry name" value="PRK02304.1-5"/>
    <property type="match status" value="1"/>
</dbReference>
<dbReference type="InterPro" id="IPR050054">
    <property type="entry name" value="UPRTase/APRTase"/>
</dbReference>
<comment type="function">
    <text evidence="2">Catalyzes a salvage reaction resulting in the formation of AMP, that is energically less costly than de novo synthesis.</text>
</comment>
<proteinExistence type="inferred from homology"/>
<dbReference type="EC" id="2.4.2.7" evidence="7"/>
<evidence type="ECO:0000256" key="2">
    <source>
        <dbReference type="ARBA" id="ARBA00003968"/>
    </source>
</evidence>
<accession>A0A381N482</accession>
<comment type="subcellular location">
    <subcellularLocation>
        <location evidence="3">Cytoplasm</location>
    </subcellularLocation>
</comment>
<dbReference type="GO" id="GO:0006168">
    <property type="term" value="P:adenine salvage"/>
    <property type="evidence" value="ECO:0007669"/>
    <property type="project" value="InterPro"/>
</dbReference>
<dbReference type="EMBL" id="UINC01000111">
    <property type="protein sequence ID" value="SUZ49269.1"/>
    <property type="molecule type" value="Genomic_DNA"/>
</dbReference>
<evidence type="ECO:0000313" key="13">
    <source>
        <dbReference type="EMBL" id="SUZ49269.1"/>
    </source>
</evidence>
<evidence type="ECO:0000256" key="1">
    <source>
        <dbReference type="ARBA" id="ARBA00000868"/>
    </source>
</evidence>
<comment type="catalytic activity">
    <reaction evidence="1">
        <text>AMP + diphosphate = 5-phospho-alpha-D-ribose 1-diphosphate + adenine</text>
        <dbReference type="Rhea" id="RHEA:16609"/>
        <dbReference type="ChEBI" id="CHEBI:16708"/>
        <dbReference type="ChEBI" id="CHEBI:33019"/>
        <dbReference type="ChEBI" id="CHEBI:58017"/>
        <dbReference type="ChEBI" id="CHEBI:456215"/>
        <dbReference type="EC" id="2.4.2.7"/>
    </reaction>
</comment>
<dbReference type="GO" id="GO:0005737">
    <property type="term" value="C:cytoplasm"/>
    <property type="evidence" value="ECO:0007669"/>
    <property type="project" value="UniProtKB-SubCell"/>
</dbReference>
<organism evidence="13">
    <name type="scientific">marine metagenome</name>
    <dbReference type="NCBI Taxonomy" id="408172"/>
    <lineage>
        <taxon>unclassified sequences</taxon>
        <taxon>metagenomes</taxon>
        <taxon>ecological metagenomes</taxon>
    </lineage>
</organism>
<keyword evidence="10" id="KW-0808">Transferase</keyword>